<accession>A0A0P6VBC0</accession>
<proteinExistence type="predicted"/>
<organism evidence="1 2">
    <name type="scientific">Xanthomonas axonopodis</name>
    <dbReference type="NCBI Taxonomy" id="53413"/>
    <lineage>
        <taxon>Bacteria</taxon>
        <taxon>Pseudomonadati</taxon>
        <taxon>Pseudomonadota</taxon>
        <taxon>Gammaproteobacteria</taxon>
        <taxon>Lysobacterales</taxon>
        <taxon>Lysobacteraceae</taxon>
        <taxon>Xanthomonas</taxon>
    </lineage>
</organism>
<gene>
    <name evidence="1" type="ORF">XAXN_06720</name>
</gene>
<reference evidence="1 2" key="1">
    <citation type="submission" date="2014-02" db="EMBL/GenBank/DDBJ databases">
        <title>Genome sequence of Xanthomonas axonopodis DSM 3585 (T).</title>
        <authorList>
            <person name="Midha S."/>
            <person name="Patil P.B."/>
        </authorList>
    </citation>
    <scope>NUCLEOTIDE SEQUENCE [LARGE SCALE GENOMIC DNA]</scope>
    <source>
        <strain evidence="1 2">DSM 3585</strain>
    </source>
</reference>
<dbReference type="AlphaFoldDB" id="A0A0P6VBC0"/>
<comment type="caution">
    <text evidence="1">The sequence shown here is derived from an EMBL/GenBank/DDBJ whole genome shotgun (WGS) entry which is preliminary data.</text>
</comment>
<sequence length="78" mass="8858">MSIAFIAVDSRIAPISVPQSGPSGSQIALHRSTLVMEADLYIPPYRRLRQRADRFRLGRRAASLTSMIQRSTHHQERK</sequence>
<name>A0A0P6VBC0_9XANT</name>
<evidence type="ECO:0000313" key="2">
    <source>
        <dbReference type="Proteomes" id="UP000054035"/>
    </source>
</evidence>
<dbReference type="EMBL" id="JFAQ01000061">
    <property type="protein sequence ID" value="KPL49580.1"/>
    <property type="molecule type" value="Genomic_DNA"/>
</dbReference>
<dbReference type="PATRIC" id="fig|53413.25.peg.3796"/>
<protein>
    <submittedName>
        <fullName evidence="1">Uncharacterized protein</fullName>
    </submittedName>
</protein>
<dbReference type="OrthoDB" id="9907188at2"/>
<dbReference type="Proteomes" id="UP000054035">
    <property type="component" value="Unassembled WGS sequence"/>
</dbReference>
<evidence type="ECO:0000313" key="1">
    <source>
        <dbReference type="EMBL" id="KPL49580.1"/>
    </source>
</evidence>